<name>A0A3B4AIA6_9GOBI</name>
<dbReference type="Gene3D" id="1.20.1070.10">
    <property type="entry name" value="Rhodopsin 7-helix transmembrane proteins"/>
    <property type="match status" value="1"/>
</dbReference>
<evidence type="ECO:0000256" key="2">
    <source>
        <dbReference type="ARBA" id="ARBA00022692"/>
    </source>
</evidence>
<dbReference type="GO" id="GO:0035025">
    <property type="term" value="P:positive regulation of Rho protein signal transduction"/>
    <property type="evidence" value="ECO:0007669"/>
    <property type="project" value="TreeGrafter"/>
</dbReference>
<dbReference type="InterPro" id="IPR017452">
    <property type="entry name" value="GPCR_Rhodpsn_7TM"/>
</dbReference>
<keyword evidence="7" id="KW-0325">Glycoprotein</keyword>
<dbReference type="PRINTS" id="PR01157">
    <property type="entry name" value="P2YPURNOCPTR"/>
</dbReference>
<feature type="domain" description="G-protein coupled receptors family 1 profile" evidence="10">
    <location>
        <begin position="32"/>
        <end position="270"/>
    </location>
</feature>
<dbReference type="GO" id="GO:0007200">
    <property type="term" value="P:phospholipase C-activating G protein-coupled receptor signaling pathway"/>
    <property type="evidence" value="ECO:0007669"/>
    <property type="project" value="TreeGrafter"/>
</dbReference>
<evidence type="ECO:0000313" key="11">
    <source>
        <dbReference type="Ensembl" id="ENSPMGP00000016206.1"/>
    </source>
</evidence>
<evidence type="ECO:0000259" key="10">
    <source>
        <dbReference type="PROSITE" id="PS50262"/>
    </source>
</evidence>
<dbReference type="STRING" id="409849.ENSPMGP00000016206"/>
<dbReference type="PANTHER" id="PTHR24232">
    <property type="entry name" value="G-PROTEIN COUPLED RECEPTOR"/>
    <property type="match status" value="1"/>
</dbReference>
<dbReference type="GO" id="GO:0070915">
    <property type="term" value="F:lysophosphatidic acid receptor activity"/>
    <property type="evidence" value="ECO:0007669"/>
    <property type="project" value="TreeGrafter"/>
</dbReference>
<dbReference type="InterPro" id="IPR000276">
    <property type="entry name" value="GPCR_Rhodpsn"/>
</dbReference>
<feature type="transmembrane region" description="Helical" evidence="9">
    <location>
        <begin position="17"/>
        <end position="41"/>
    </location>
</feature>
<evidence type="ECO:0000256" key="9">
    <source>
        <dbReference type="SAM" id="Phobius"/>
    </source>
</evidence>
<dbReference type="Pfam" id="PF00001">
    <property type="entry name" value="7tm_1"/>
    <property type="match status" value="1"/>
</dbReference>
<dbReference type="PRINTS" id="PR00237">
    <property type="entry name" value="GPCRRHODOPSN"/>
</dbReference>
<feature type="transmembrane region" description="Helical" evidence="9">
    <location>
        <begin position="131"/>
        <end position="148"/>
    </location>
</feature>
<keyword evidence="8" id="KW-0807">Transducer</keyword>
<accession>A0A3B4AIA6</accession>
<protein>
    <recommendedName>
        <fullName evidence="10">G-protein coupled receptors family 1 profile domain-containing protein</fullName>
    </recommendedName>
</protein>
<keyword evidence="4" id="KW-0297">G-protein coupled receptor</keyword>
<keyword evidence="3 9" id="KW-1133">Transmembrane helix</keyword>
<keyword evidence="12" id="KW-1185">Reference proteome</keyword>
<evidence type="ECO:0000313" key="12">
    <source>
        <dbReference type="Proteomes" id="UP000261520"/>
    </source>
</evidence>
<evidence type="ECO:0000256" key="5">
    <source>
        <dbReference type="ARBA" id="ARBA00023136"/>
    </source>
</evidence>
<feature type="transmembrane region" description="Helical" evidence="9">
    <location>
        <begin position="72"/>
        <end position="94"/>
    </location>
</feature>
<evidence type="ECO:0000256" key="3">
    <source>
        <dbReference type="ARBA" id="ARBA00022989"/>
    </source>
</evidence>
<reference evidence="11" key="1">
    <citation type="submission" date="2025-08" db="UniProtKB">
        <authorList>
            <consortium name="Ensembl"/>
        </authorList>
    </citation>
    <scope>IDENTIFICATION</scope>
</reference>
<dbReference type="GO" id="GO:0005886">
    <property type="term" value="C:plasma membrane"/>
    <property type="evidence" value="ECO:0007669"/>
    <property type="project" value="TreeGrafter"/>
</dbReference>
<keyword evidence="5 9" id="KW-0472">Membrane</keyword>
<comment type="subcellular location">
    <subcellularLocation>
        <location evidence="1">Membrane</location>
        <topology evidence="1">Multi-pass membrane protein</topology>
    </subcellularLocation>
</comment>
<feature type="transmembrane region" description="Helical" evidence="9">
    <location>
        <begin position="221"/>
        <end position="245"/>
    </location>
</feature>
<dbReference type="CDD" id="cd14982">
    <property type="entry name" value="7tmA_purinoceptor-like"/>
    <property type="match status" value="1"/>
</dbReference>
<dbReference type="Ensembl" id="ENSPMGT00000017290.1">
    <property type="protein sequence ID" value="ENSPMGP00000016206.1"/>
    <property type="gene ID" value="ENSPMGG00000013304.1"/>
</dbReference>
<reference evidence="11" key="2">
    <citation type="submission" date="2025-09" db="UniProtKB">
        <authorList>
            <consortium name="Ensembl"/>
        </authorList>
    </citation>
    <scope>IDENTIFICATION</scope>
</reference>
<feature type="transmembrane region" description="Helical" evidence="9">
    <location>
        <begin position="48"/>
        <end position="66"/>
    </location>
</feature>
<sequence length="297" mass="33605">MNNATAHDAELGSKNTAYAFVFGAVIVVGLPLNAVALWILLRRHSHKSPSAVFMVNLAISDLFLAISLPWRVYFYATGIWPLGAMACNFVTMLFRNNIRSSSIFITFISVDRLLAVVYPLRSRHIRTASNALKATAIVWISVVLINIPESVYLLKDLRSVNESICFDYFGKIKLSPSPIFYVQPVLVLTLLLINILSTLLVSFTIRRHVSVSAKVENKVNVMLIFAMNLMMFMIFFLPISLVALFRNFPQVITPLLCLASINCCLDPLLYYFSFDGFWKRTEEGDVAYRKLDRVVFL</sequence>
<feature type="transmembrane region" description="Helical" evidence="9">
    <location>
        <begin position="251"/>
        <end position="272"/>
    </location>
</feature>
<feature type="transmembrane region" description="Helical" evidence="9">
    <location>
        <begin position="179"/>
        <end position="201"/>
    </location>
</feature>
<evidence type="ECO:0000256" key="7">
    <source>
        <dbReference type="ARBA" id="ARBA00023180"/>
    </source>
</evidence>
<dbReference type="AlphaFoldDB" id="A0A3B4AIA6"/>
<evidence type="ECO:0000256" key="1">
    <source>
        <dbReference type="ARBA" id="ARBA00004141"/>
    </source>
</evidence>
<dbReference type="Proteomes" id="UP000261520">
    <property type="component" value="Unplaced"/>
</dbReference>
<keyword evidence="2 9" id="KW-0812">Transmembrane</keyword>
<organism evidence="11 12">
    <name type="scientific">Periophthalmus magnuspinnatus</name>
    <dbReference type="NCBI Taxonomy" id="409849"/>
    <lineage>
        <taxon>Eukaryota</taxon>
        <taxon>Metazoa</taxon>
        <taxon>Chordata</taxon>
        <taxon>Craniata</taxon>
        <taxon>Vertebrata</taxon>
        <taxon>Euteleostomi</taxon>
        <taxon>Actinopterygii</taxon>
        <taxon>Neopterygii</taxon>
        <taxon>Teleostei</taxon>
        <taxon>Neoteleostei</taxon>
        <taxon>Acanthomorphata</taxon>
        <taxon>Gobiaria</taxon>
        <taxon>Gobiiformes</taxon>
        <taxon>Gobioidei</taxon>
        <taxon>Gobiidae</taxon>
        <taxon>Oxudercinae</taxon>
        <taxon>Periophthalmus</taxon>
    </lineage>
</organism>
<evidence type="ECO:0000256" key="6">
    <source>
        <dbReference type="ARBA" id="ARBA00023170"/>
    </source>
</evidence>
<dbReference type="PROSITE" id="PS50262">
    <property type="entry name" value="G_PROTEIN_RECEP_F1_2"/>
    <property type="match status" value="1"/>
</dbReference>
<keyword evidence="6" id="KW-0675">Receptor</keyword>
<dbReference type="PANTHER" id="PTHR24232:SF90">
    <property type="entry name" value="LYSOPHOSPHATIDIC ACID RECEPTOR 5B"/>
    <property type="match status" value="1"/>
</dbReference>
<dbReference type="SUPFAM" id="SSF81321">
    <property type="entry name" value="Family A G protein-coupled receptor-like"/>
    <property type="match status" value="1"/>
</dbReference>
<proteinExistence type="predicted"/>
<evidence type="ECO:0000256" key="4">
    <source>
        <dbReference type="ARBA" id="ARBA00023040"/>
    </source>
</evidence>
<evidence type="ECO:0000256" key="8">
    <source>
        <dbReference type="ARBA" id="ARBA00023224"/>
    </source>
</evidence>